<dbReference type="PANTHER" id="PTHR19879">
    <property type="entry name" value="TRANSCRIPTION INITIATION FACTOR TFIID"/>
    <property type="match status" value="1"/>
</dbReference>
<protein>
    <submittedName>
        <fullName evidence="1">Uncharacterized protein</fullName>
    </submittedName>
</protein>
<name>A0A402CU00_9BACT</name>
<accession>A0A402CU00</accession>
<dbReference type="EMBL" id="AP025739">
    <property type="protein sequence ID" value="BDI28817.1"/>
    <property type="molecule type" value="Genomic_DNA"/>
</dbReference>
<dbReference type="SMART" id="SM00320">
    <property type="entry name" value="WD40"/>
    <property type="match status" value="4"/>
</dbReference>
<dbReference type="InterPro" id="IPR015943">
    <property type="entry name" value="WD40/YVTN_repeat-like_dom_sf"/>
</dbReference>
<dbReference type="InterPro" id="IPR001680">
    <property type="entry name" value="WD40_rpt"/>
</dbReference>
<proteinExistence type="predicted"/>
<sequence length="397" mass="44904">MRKLPRKHLILFATGWIAALCVMIYWRMEYVRSHDPLQIAFVPSSNGYGTEIDRMAFSPDGHRIIAEDVGQSLSVWDIRKRQWALWLNKKRSQTPEYQSLAEPQFPKQYYGRYSGVYFPPDIPNFPPPKPIHKDTPDHLFSLSNDDFQTFSDLSASRKLIAYGYGNGILSVANIPRKRVLFATPSSHVESFPDGGGVYADTLCGLCFSPDEKLLATVSIHNDVSDYLSQRSSSDSIPGPDLQIALRDPHTGAVIRNWTWKHFRERWTDTVGGNTTPVTMTFSPDSRTLAIASETQVRLWNTATGISTRTLYDGNGTFKWTHRLVFFPHRPLLASSGWSGRLQIWNTQSGRLVQVFQAQPENYYGLEVAVSPDEKLIANSGRTEKGTAMLQIWDVSKL</sequence>
<dbReference type="SUPFAM" id="SSF82171">
    <property type="entry name" value="DPP6 N-terminal domain-like"/>
    <property type="match status" value="1"/>
</dbReference>
<evidence type="ECO:0000313" key="1">
    <source>
        <dbReference type="EMBL" id="BDI28817.1"/>
    </source>
</evidence>
<dbReference type="AlphaFoldDB" id="A0A402CU00"/>
<dbReference type="PROSITE" id="PS50082">
    <property type="entry name" value="WD_REPEATS_2"/>
    <property type="match status" value="1"/>
</dbReference>
<dbReference type="OrthoDB" id="135039at2"/>
<gene>
    <name evidence="1" type="ORF">CCAX7_008680</name>
</gene>
<dbReference type="KEGG" id="ccot:CCAX7_008680"/>
<dbReference type="Pfam" id="PF00400">
    <property type="entry name" value="WD40"/>
    <property type="match status" value="1"/>
</dbReference>
<reference evidence="1 2" key="1">
    <citation type="journal article" date="2019" name="Int. J. Syst. Evol. Microbiol.">
        <title>Capsulimonas corticalis gen. nov., sp. nov., an aerobic capsulated bacterium, of a novel bacterial order, Capsulimonadales ord. nov., of the class Armatimonadia of the phylum Armatimonadetes.</title>
        <authorList>
            <person name="Li J."/>
            <person name="Kudo C."/>
            <person name="Tonouchi A."/>
        </authorList>
    </citation>
    <scope>NUCLEOTIDE SEQUENCE [LARGE SCALE GENOMIC DNA]</scope>
    <source>
        <strain evidence="1 2">AX-7</strain>
    </source>
</reference>
<organism evidence="1 2">
    <name type="scientific">Capsulimonas corticalis</name>
    <dbReference type="NCBI Taxonomy" id="2219043"/>
    <lineage>
        <taxon>Bacteria</taxon>
        <taxon>Bacillati</taxon>
        <taxon>Armatimonadota</taxon>
        <taxon>Armatimonadia</taxon>
        <taxon>Capsulimonadales</taxon>
        <taxon>Capsulimonadaceae</taxon>
        <taxon>Capsulimonas</taxon>
    </lineage>
</organism>
<keyword evidence="2" id="KW-1185">Reference proteome</keyword>
<dbReference type="Proteomes" id="UP000287394">
    <property type="component" value="Chromosome"/>
</dbReference>
<dbReference type="PANTHER" id="PTHR19879:SF9">
    <property type="entry name" value="TRANSCRIPTION INITIATION FACTOR TFIID SUBUNIT 5"/>
    <property type="match status" value="1"/>
</dbReference>
<dbReference type="RefSeq" id="WP_119320873.1">
    <property type="nucleotide sequence ID" value="NZ_AP025739.1"/>
</dbReference>
<evidence type="ECO:0000313" key="2">
    <source>
        <dbReference type="Proteomes" id="UP000287394"/>
    </source>
</evidence>
<dbReference type="Gene3D" id="2.130.10.10">
    <property type="entry name" value="YVTN repeat-like/Quinoprotein amine dehydrogenase"/>
    <property type="match status" value="2"/>
</dbReference>